<gene>
    <name evidence="1" type="ORF">g.38603</name>
</gene>
<protein>
    <recommendedName>
        <fullName evidence="2">Methyltransferase-like protein 9</fullName>
    </recommendedName>
</protein>
<dbReference type="InterPro" id="IPR007884">
    <property type="entry name" value="METL9"/>
</dbReference>
<evidence type="ECO:0000313" key="1">
    <source>
        <dbReference type="EMBL" id="JAS76338.1"/>
    </source>
</evidence>
<dbReference type="Gene3D" id="3.40.50.150">
    <property type="entry name" value="Vaccinia Virus protein VP39"/>
    <property type="match status" value="1"/>
</dbReference>
<organism evidence="1">
    <name type="scientific">Homalodisca liturata</name>
    <dbReference type="NCBI Taxonomy" id="320908"/>
    <lineage>
        <taxon>Eukaryota</taxon>
        <taxon>Metazoa</taxon>
        <taxon>Ecdysozoa</taxon>
        <taxon>Arthropoda</taxon>
        <taxon>Hexapoda</taxon>
        <taxon>Insecta</taxon>
        <taxon>Pterygota</taxon>
        <taxon>Neoptera</taxon>
        <taxon>Paraneoptera</taxon>
        <taxon>Hemiptera</taxon>
        <taxon>Auchenorrhyncha</taxon>
        <taxon>Membracoidea</taxon>
        <taxon>Cicadellidae</taxon>
        <taxon>Cicadellinae</taxon>
        <taxon>Proconiini</taxon>
        <taxon>Homalodisca</taxon>
    </lineage>
</organism>
<reference evidence="1" key="1">
    <citation type="submission" date="2015-11" db="EMBL/GenBank/DDBJ databases">
        <title>De novo transcriptome assembly of four potential Pierce s Disease insect vectors from Arizona vineyards.</title>
        <authorList>
            <person name="Tassone E.E."/>
        </authorList>
    </citation>
    <scope>NUCLEOTIDE SEQUENCE</scope>
</reference>
<sequence length="341" mass="38978">MIVEASVFVAASVPLFLLTVMTYFDSGLQQSLPIRSCEHCNCEDSQTTNFRSMFRPRGALARALYNKQLMDCQLEQMDHTKWYHIDASQVPPEMRRTFLSLTLDDETRQFLDNCNEKSDALLTQIWHSIVKSLLRWFLTQTDINGLLGRGSMFVFSKPHIRQLLGRSLAEEGELLDLGAGDGLITQNLANFFTKVYVTEVSRPMRWALKKRGFQVLEVDGWSDRKYDVVSCLNLLDRCDRPYHILNRVRQALKPNGKAIFALVLPFQPYVENSGKGNQPMEVLPIQGLTLEQQAASVVSNILEPAGFTVVRWSKLPYLCEGDLHQAYYWLDDVVFVTRLTS</sequence>
<dbReference type="EMBL" id="GECU01031368">
    <property type="protein sequence ID" value="JAS76338.1"/>
    <property type="molecule type" value="Transcribed_RNA"/>
</dbReference>
<accession>A0A1B6HNT8</accession>
<dbReference type="CDD" id="cd02440">
    <property type="entry name" value="AdoMet_MTases"/>
    <property type="match status" value="1"/>
</dbReference>
<dbReference type="PANTHER" id="PTHR12890">
    <property type="entry name" value="DREV PROTEIN"/>
    <property type="match status" value="1"/>
</dbReference>
<dbReference type="SUPFAM" id="SSF53335">
    <property type="entry name" value="S-adenosyl-L-methionine-dependent methyltransferases"/>
    <property type="match status" value="1"/>
</dbReference>
<dbReference type="Pfam" id="PF05219">
    <property type="entry name" value="DREV"/>
    <property type="match status" value="1"/>
</dbReference>
<evidence type="ECO:0008006" key="2">
    <source>
        <dbReference type="Google" id="ProtNLM"/>
    </source>
</evidence>
<name>A0A1B6HNT8_9HEMI</name>
<dbReference type="GO" id="GO:0106370">
    <property type="term" value="F:protein-L-histidine N-pros-methyltransferase activity"/>
    <property type="evidence" value="ECO:0007669"/>
    <property type="project" value="InterPro"/>
</dbReference>
<proteinExistence type="predicted"/>
<dbReference type="AlphaFoldDB" id="A0A1B6HNT8"/>
<dbReference type="PANTHER" id="PTHR12890:SF0">
    <property type="entry name" value="PROTEIN-L-HISTIDINE N-PROS-METHYLTRANSFERASE"/>
    <property type="match status" value="1"/>
</dbReference>
<dbReference type="InterPro" id="IPR029063">
    <property type="entry name" value="SAM-dependent_MTases_sf"/>
</dbReference>